<reference evidence="2 3" key="1">
    <citation type="submission" date="2017-03" db="EMBL/GenBank/DDBJ databases">
        <authorList>
            <person name="Afonso C.L."/>
            <person name="Miller P.J."/>
            <person name="Scott M.A."/>
            <person name="Spackman E."/>
            <person name="Goraichik I."/>
            <person name="Dimitrov K.M."/>
            <person name="Suarez D.L."/>
            <person name="Swayne D.E."/>
        </authorList>
    </citation>
    <scope>NUCLEOTIDE SEQUENCE [LARGE SCALE GENOMIC DNA]</scope>
    <source>
        <strain evidence="2">SB41UT1</strain>
    </source>
</reference>
<dbReference type="AlphaFoldDB" id="A0A1X7ALW3"/>
<keyword evidence="3" id="KW-1185">Reference proteome</keyword>
<evidence type="ECO:0000313" key="2">
    <source>
        <dbReference type="EMBL" id="SMA49064.1"/>
    </source>
</evidence>
<accession>A0A1X7ALW3</accession>
<protein>
    <recommendedName>
        <fullName evidence="4">TraB family protein</fullName>
    </recommendedName>
</protein>
<dbReference type="Proteomes" id="UP000196573">
    <property type="component" value="Unassembled WGS sequence"/>
</dbReference>
<name>A0A1X7ALW3_9GAMM</name>
<dbReference type="RefSeq" id="WP_087111349.1">
    <property type="nucleotide sequence ID" value="NZ_CBCSCN010000007.1"/>
</dbReference>
<evidence type="ECO:0000313" key="3">
    <source>
        <dbReference type="Proteomes" id="UP000196573"/>
    </source>
</evidence>
<feature type="chain" id="PRO_5011965082" description="TraB family protein" evidence="1">
    <location>
        <begin position="28"/>
        <end position="314"/>
    </location>
</feature>
<keyword evidence="1" id="KW-0732">Signal</keyword>
<evidence type="ECO:0000256" key="1">
    <source>
        <dbReference type="SAM" id="SignalP"/>
    </source>
</evidence>
<sequence length="314" mass="34527">MSQTYHHKGFRAAILCLLFTVVTNGYTADTHWLSEPQTKLLNTALKTDYTVSLMSGEVDGVKRNIVLLGEIHIKGGLADAVGRRLLELFPLRGLESVPSESPAAKFLMTPAKITLNSSAAIFGTLLCRNYDSTIVTAEDICCLDSDDSEAEGNHHCQNPAINLYLEQGSSQLAHILGINAVAATIATPILVAAAKYSGLVSPSTLSHPVPYWTIKYLNLSQLSLLADTLLDWLNFPNAAEHLRTFAAPVFPLPYYITSYRNRIMVDNIIQGFRDYPEQDTMLVIAGMAHPPGMARLLEKNYGFEQETLNSEEPE</sequence>
<dbReference type="EMBL" id="FWPT01000007">
    <property type="protein sequence ID" value="SMA49064.1"/>
    <property type="molecule type" value="Genomic_DNA"/>
</dbReference>
<feature type="signal peptide" evidence="1">
    <location>
        <begin position="1"/>
        <end position="27"/>
    </location>
</feature>
<dbReference type="OrthoDB" id="9859909at2"/>
<organism evidence="2 3">
    <name type="scientific">Parendozoicomonas haliclonae</name>
    <dbReference type="NCBI Taxonomy" id="1960125"/>
    <lineage>
        <taxon>Bacteria</taxon>
        <taxon>Pseudomonadati</taxon>
        <taxon>Pseudomonadota</taxon>
        <taxon>Gammaproteobacteria</taxon>
        <taxon>Oceanospirillales</taxon>
        <taxon>Endozoicomonadaceae</taxon>
        <taxon>Parendozoicomonas</taxon>
    </lineage>
</organism>
<gene>
    <name evidence="2" type="ORF">EHSB41UT_03030</name>
</gene>
<proteinExistence type="predicted"/>
<evidence type="ECO:0008006" key="4">
    <source>
        <dbReference type="Google" id="ProtNLM"/>
    </source>
</evidence>